<dbReference type="Proteomes" id="UP000550729">
    <property type="component" value="Unassembled WGS sequence"/>
</dbReference>
<sequence>MNVFMVKCVDPSDLSVFGVKVERLDVPPMFKHEAGILWRSAVWICVYDDGRMYA</sequence>
<dbReference type="EMBL" id="JABBNB010000020">
    <property type="protein sequence ID" value="NMO03121.1"/>
    <property type="molecule type" value="Genomic_DNA"/>
</dbReference>
<accession>A0A848L3G9</accession>
<comment type="caution">
    <text evidence="1">The sequence shown here is derived from an EMBL/GenBank/DDBJ whole genome shotgun (WGS) entry which is preliminary data.</text>
</comment>
<dbReference type="RefSeq" id="WP_170195629.1">
    <property type="nucleotide sequence ID" value="NZ_JABBNB010000020.1"/>
</dbReference>
<reference evidence="1 2" key="1">
    <citation type="submission" date="2020-04" db="EMBL/GenBank/DDBJ databases">
        <title>Gordonia sp. nov. TBRC 11910.</title>
        <authorList>
            <person name="Suriyachadkun C."/>
        </authorList>
    </citation>
    <scope>NUCLEOTIDE SEQUENCE [LARGE SCALE GENOMIC DNA]</scope>
    <source>
        <strain evidence="1 2">TBRC 11910</strain>
    </source>
</reference>
<keyword evidence="2" id="KW-1185">Reference proteome</keyword>
<protein>
    <submittedName>
        <fullName evidence="1">Uncharacterized protein</fullName>
    </submittedName>
</protein>
<proteinExistence type="predicted"/>
<gene>
    <name evidence="1" type="ORF">HH308_18065</name>
</gene>
<organism evidence="1 2">
    <name type="scientific">Gordonia asplenii</name>
    <dbReference type="NCBI Taxonomy" id="2725283"/>
    <lineage>
        <taxon>Bacteria</taxon>
        <taxon>Bacillati</taxon>
        <taxon>Actinomycetota</taxon>
        <taxon>Actinomycetes</taxon>
        <taxon>Mycobacteriales</taxon>
        <taxon>Gordoniaceae</taxon>
        <taxon>Gordonia</taxon>
    </lineage>
</organism>
<evidence type="ECO:0000313" key="2">
    <source>
        <dbReference type="Proteomes" id="UP000550729"/>
    </source>
</evidence>
<name>A0A848L3G9_9ACTN</name>
<evidence type="ECO:0000313" key="1">
    <source>
        <dbReference type="EMBL" id="NMO03121.1"/>
    </source>
</evidence>
<dbReference type="AlphaFoldDB" id="A0A848L3G9"/>